<evidence type="ECO:0000313" key="2">
    <source>
        <dbReference type="Proteomes" id="UP000694404"/>
    </source>
</evidence>
<dbReference type="GO" id="GO:0032732">
    <property type="term" value="P:positive regulation of interleukin-1 production"/>
    <property type="evidence" value="ECO:0007669"/>
    <property type="project" value="InterPro"/>
</dbReference>
<accession>A0A8C0HA46</accession>
<evidence type="ECO:0000313" key="1">
    <source>
        <dbReference type="Ensembl" id="ENSCABP00000018996.1"/>
    </source>
</evidence>
<dbReference type="InterPro" id="IPR039099">
    <property type="entry name" value="Pannexin"/>
</dbReference>
<keyword evidence="2" id="KW-1185">Reference proteome</keyword>
<gene>
    <name evidence="1" type="primary">PANX2</name>
</gene>
<sequence>MNLIILINLVHLFIFRKSNFIFDKLNKVGIKTKKQWQKSQFCDINILAMFCNENRDHIKSLNRLDFITNESDLMYDNVVRQLLAALAQSNHDVTPTMRDSGIQTIDPSIDPADIDASEQLVIKRPRKKMKWIPSSSPLPQPFKEQLAIMKVENHKPEKPKPVRRKTATDSLIAPLIDTGNEKKHTRHFSLDVHPYILSSKKPKPEIQAIASMPTSKSQEGGFLNQEENWGLGAEPGWIIPHHEKEIPYSSETCRTVPAAGTYLSCNHNHIATTTAAATNTTLSHVKLEPTAALNRNPTHPLLNVNTLYEDHEEEVSNLTDNSIHSPTDAGEILSIPTPKHIMMATFEEPRAIVSSVEY</sequence>
<protein>
    <submittedName>
        <fullName evidence="1">Pannexin 2</fullName>
    </submittedName>
</protein>
<dbReference type="GO" id="GO:0005886">
    <property type="term" value="C:plasma membrane"/>
    <property type="evidence" value="ECO:0007669"/>
    <property type="project" value="TreeGrafter"/>
</dbReference>
<dbReference type="GeneTree" id="ENSGT00940000153972"/>
<dbReference type="GO" id="GO:0022829">
    <property type="term" value="F:wide pore channel activity"/>
    <property type="evidence" value="ECO:0007669"/>
    <property type="project" value="TreeGrafter"/>
</dbReference>
<reference evidence="1" key="1">
    <citation type="submission" date="2025-08" db="UniProtKB">
        <authorList>
            <consortium name="Ensembl"/>
        </authorList>
    </citation>
    <scope>IDENTIFICATION</scope>
</reference>
<reference evidence="1" key="2">
    <citation type="submission" date="2025-09" db="UniProtKB">
        <authorList>
            <consortium name="Ensembl"/>
        </authorList>
    </citation>
    <scope>IDENTIFICATION</scope>
</reference>
<dbReference type="GO" id="GO:0006812">
    <property type="term" value="P:monoatomic cation transport"/>
    <property type="evidence" value="ECO:0007669"/>
    <property type="project" value="InterPro"/>
</dbReference>
<dbReference type="GO" id="GO:0007267">
    <property type="term" value="P:cell-cell signaling"/>
    <property type="evidence" value="ECO:0007669"/>
    <property type="project" value="TreeGrafter"/>
</dbReference>
<dbReference type="AlphaFoldDB" id="A0A8C0HA46"/>
<name>A0A8C0HA46_CHEAB</name>
<organism evidence="1 2">
    <name type="scientific">Chelonoidis abingdonii</name>
    <name type="common">Abingdon island giant tortoise</name>
    <name type="synonym">Testudo abingdonii</name>
    <dbReference type="NCBI Taxonomy" id="106734"/>
    <lineage>
        <taxon>Eukaryota</taxon>
        <taxon>Metazoa</taxon>
        <taxon>Chordata</taxon>
        <taxon>Craniata</taxon>
        <taxon>Vertebrata</taxon>
        <taxon>Euteleostomi</taxon>
        <taxon>Archelosauria</taxon>
        <taxon>Testudinata</taxon>
        <taxon>Testudines</taxon>
        <taxon>Cryptodira</taxon>
        <taxon>Durocryptodira</taxon>
        <taxon>Testudinoidea</taxon>
        <taxon>Testudinidae</taxon>
        <taxon>Chelonoidis</taxon>
    </lineage>
</organism>
<dbReference type="Proteomes" id="UP000694404">
    <property type="component" value="Unplaced"/>
</dbReference>
<dbReference type="Ensembl" id="ENSCABT00000020811.1">
    <property type="protein sequence ID" value="ENSCABP00000018996.1"/>
    <property type="gene ID" value="ENSCABG00000014032.1"/>
</dbReference>
<dbReference type="PANTHER" id="PTHR15759">
    <property type="entry name" value="PANNEXIN"/>
    <property type="match status" value="1"/>
</dbReference>
<dbReference type="PANTHER" id="PTHR15759:SF7">
    <property type="entry name" value="PANNEXIN-2"/>
    <property type="match status" value="1"/>
</dbReference>
<proteinExistence type="predicted"/>